<evidence type="ECO:0000256" key="4">
    <source>
        <dbReference type="PROSITE-ProRule" id="PRU01343"/>
    </source>
</evidence>
<evidence type="ECO:0000256" key="2">
    <source>
        <dbReference type="ARBA" id="ARBA00022771"/>
    </source>
</evidence>
<reference evidence="6" key="2">
    <citation type="submission" date="2023-05" db="EMBL/GenBank/DDBJ databases">
        <authorList>
            <person name="Schelkunov M.I."/>
        </authorList>
    </citation>
    <scope>NUCLEOTIDE SEQUENCE</scope>
    <source>
        <strain evidence="6">Hsosn_3</strain>
        <tissue evidence="6">Leaf</tissue>
    </source>
</reference>
<evidence type="ECO:0000259" key="5">
    <source>
        <dbReference type="PROSITE" id="PS51999"/>
    </source>
</evidence>
<dbReference type="EMBL" id="JAUIZM010000007">
    <property type="protein sequence ID" value="KAK1373633.1"/>
    <property type="molecule type" value="Genomic_DNA"/>
</dbReference>
<accession>A0AAD8HWI0</accession>
<evidence type="ECO:0000313" key="6">
    <source>
        <dbReference type="EMBL" id="KAK1373633.1"/>
    </source>
</evidence>
<dbReference type="AlphaFoldDB" id="A0AAD8HWI0"/>
<proteinExistence type="predicted"/>
<dbReference type="PROSITE" id="PS51999">
    <property type="entry name" value="ZF_GRF"/>
    <property type="match status" value="1"/>
</dbReference>
<evidence type="ECO:0000313" key="7">
    <source>
        <dbReference type="Proteomes" id="UP001237642"/>
    </source>
</evidence>
<feature type="domain" description="GRF-type" evidence="5">
    <location>
        <begin position="24"/>
        <end position="63"/>
    </location>
</feature>
<dbReference type="PANTHER" id="PTHR33248">
    <property type="entry name" value="ZINC ION-BINDING PROTEIN"/>
    <property type="match status" value="1"/>
</dbReference>
<name>A0AAD8HWI0_9APIA</name>
<evidence type="ECO:0000256" key="1">
    <source>
        <dbReference type="ARBA" id="ARBA00022723"/>
    </source>
</evidence>
<dbReference type="Proteomes" id="UP001237642">
    <property type="component" value="Unassembled WGS sequence"/>
</dbReference>
<keyword evidence="7" id="KW-1185">Reference proteome</keyword>
<dbReference type="GO" id="GO:0008270">
    <property type="term" value="F:zinc ion binding"/>
    <property type="evidence" value="ECO:0007669"/>
    <property type="project" value="UniProtKB-KW"/>
</dbReference>
<keyword evidence="2 4" id="KW-0863">Zinc-finger</keyword>
<reference evidence="6" key="1">
    <citation type="submission" date="2023-02" db="EMBL/GenBank/DDBJ databases">
        <title>Genome of toxic invasive species Heracleum sosnowskyi carries increased number of genes despite the absence of recent whole-genome duplications.</title>
        <authorList>
            <person name="Schelkunov M."/>
            <person name="Shtratnikova V."/>
            <person name="Makarenko M."/>
            <person name="Klepikova A."/>
            <person name="Omelchenko D."/>
            <person name="Novikova G."/>
            <person name="Obukhova E."/>
            <person name="Bogdanov V."/>
            <person name="Penin A."/>
            <person name="Logacheva M."/>
        </authorList>
    </citation>
    <scope>NUCLEOTIDE SEQUENCE</scope>
    <source>
        <strain evidence="6">Hsosn_3</strain>
        <tissue evidence="6">Leaf</tissue>
    </source>
</reference>
<comment type="caution">
    <text evidence="6">The sequence shown here is derived from an EMBL/GenBank/DDBJ whole genome shotgun (WGS) entry which is preliminary data.</text>
</comment>
<sequence>MFNYGSPMPNSSSGSSVGSELKICHCGKPGKIFMSWSLRNHGRRFLTCYKPEGCKFFEWYDNDFTGRTKDVVVHLNNRRIVLEEKLSMVEEKLAMEVEKKLAVEAHNKKLGRTVNFFSYAMVVLEGVLMMTHSHK</sequence>
<keyword evidence="1" id="KW-0479">Metal-binding</keyword>
<gene>
    <name evidence="6" type="ORF">POM88_029826</name>
</gene>
<dbReference type="Pfam" id="PF06839">
    <property type="entry name" value="Zn_ribbon_GRF"/>
    <property type="match status" value="1"/>
</dbReference>
<keyword evidence="3" id="KW-0862">Zinc</keyword>
<evidence type="ECO:0000256" key="3">
    <source>
        <dbReference type="ARBA" id="ARBA00022833"/>
    </source>
</evidence>
<protein>
    <recommendedName>
        <fullName evidence="5">GRF-type domain-containing protein</fullName>
    </recommendedName>
</protein>
<organism evidence="6 7">
    <name type="scientific">Heracleum sosnowskyi</name>
    <dbReference type="NCBI Taxonomy" id="360622"/>
    <lineage>
        <taxon>Eukaryota</taxon>
        <taxon>Viridiplantae</taxon>
        <taxon>Streptophyta</taxon>
        <taxon>Embryophyta</taxon>
        <taxon>Tracheophyta</taxon>
        <taxon>Spermatophyta</taxon>
        <taxon>Magnoliopsida</taxon>
        <taxon>eudicotyledons</taxon>
        <taxon>Gunneridae</taxon>
        <taxon>Pentapetalae</taxon>
        <taxon>asterids</taxon>
        <taxon>campanulids</taxon>
        <taxon>Apiales</taxon>
        <taxon>Apiaceae</taxon>
        <taxon>Apioideae</taxon>
        <taxon>apioid superclade</taxon>
        <taxon>Tordylieae</taxon>
        <taxon>Tordyliinae</taxon>
        <taxon>Heracleum</taxon>
    </lineage>
</organism>
<dbReference type="InterPro" id="IPR010666">
    <property type="entry name" value="Znf_GRF"/>
</dbReference>